<sequence>MSADQMTAQTISGVVSEESSFKGFCKAILEQTISAMKAHPKWVPFSVSANGIEGIDQKLVVELSWVFGAKTAAIPFDTACEEVGVDARQFRQLCARKYPRECAYVEKHLGA</sequence>
<gene>
    <name evidence="1" type="ORF">CARN6_2074</name>
</gene>
<organism evidence="1">
    <name type="scientific">mine drainage metagenome</name>
    <dbReference type="NCBI Taxonomy" id="410659"/>
    <lineage>
        <taxon>unclassified sequences</taxon>
        <taxon>metagenomes</taxon>
        <taxon>ecological metagenomes</taxon>
    </lineage>
</organism>
<reference evidence="1" key="1">
    <citation type="submission" date="2009-10" db="EMBL/GenBank/DDBJ databases">
        <title>Diversity of trophic interactions inside an arsenic-rich microbial ecosystem.</title>
        <authorList>
            <person name="Bertin P.N."/>
            <person name="Heinrich-Salmeron A."/>
            <person name="Pelletier E."/>
            <person name="Goulhen-Chollet F."/>
            <person name="Arsene-Ploetze F."/>
            <person name="Gallien S."/>
            <person name="Calteau A."/>
            <person name="Vallenet D."/>
            <person name="Casiot C."/>
            <person name="Chane-Woon-Ming B."/>
            <person name="Giloteaux L."/>
            <person name="Barakat M."/>
            <person name="Bonnefoy V."/>
            <person name="Bruneel O."/>
            <person name="Chandler M."/>
            <person name="Cleiss J."/>
            <person name="Duran R."/>
            <person name="Elbaz-Poulichet F."/>
            <person name="Fonknechten N."/>
            <person name="Lauga B."/>
            <person name="Mornico D."/>
            <person name="Ortet P."/>
            <person name="Schaeffer C."/>
            <person name="Siguier P."/>
            <person name="Alexander Thil Smith A."/>
            <person name="Van Dorsselaer A."/>
            <person name="Weissenbach J."/>
            <person name="Medigue C."/>
            <person name="Le Paslier D."/>
        </authorList>
    </citation>
    <scope>NUCLEOTIDE SEQUENCE</scope>
</reference>
<protein>
    <submittedName>
        <fullName evidence="1">Uncharacterized protein</fullName>
    </submittedName>
</protein>
<dbReference type="AlphaFoldDB" id="E6QMX1"/>
<name>E6QMX1_9ZZZZ</name>
<comment type="caution">
    <text evidence="1">The sequence shown here is derived from an EMBL/GenBank/DDBJ whole genome shotgun (WGS) entry which is preliminary data.</text>
</comment>
<evidence type="ECO:0000313" key="1">
    <source>
        <dbReference type="EMBL" id="CBI08592.1"/>
    </source>
</evidence>
<dbReference type="EMBL" id="CABQ01000240">
    <property type="protein sequence ID" value="CBI08592.1"/>
    <property type="molecule type" value="Genomic_DNA"/>
</dbReference>
<proteinExistence type="predicted"/>
<accession>E6QMX1</accession>